<accession>A0A1G9I9P8</accession>
<feature type="chain" id="PRO_5011444162" evidence="2">
    <location>
        <begin position="23"/>
        <end position="407"/>
    </location>
</feature>
<dbReference type="InterPro" id="IPR017937">
    <property type="entry name" value="Thioredoxin_CS"/>
</dbReference>
<dbReference type="STRING" id="563176.SAMN04488090_0390"/>
<protein>
    <submittedName>
        <fullName evidence="4">Thioredoxin-like</fullName>
    </submittedName>
</protein>
<dbReference type="SUPFAM" id="SSF52833">
    <property type="entry name" value="Thioredoxin-like"/>
    <property type="match status" value="1"/>
</dbReference>
<evidence type="ECO:0000313" key="5">
    <source>
        <dbReference type="Proteomes" id="UP000198901"/>
    </source>
</evidence>
<keyword evidence="2" id="KW-0732">Signal</keyword>
<evidence type="ECO:0000256" key="1">
    <source>
        <dbReference type="ARBA" id="ARBA00023284"/>
    </source>
</evidence>
<dbReference type="Pfam" id="PF13899">
    <property type="entry name" value="Thioredoxin_7"/>
    <property type="match status" value="1"/>
</dbReference>
<keyword evidence="1" id="KW-0676">Redox-active center</keyword>
<evidence type="ECO:0000259" key="3">
    <source>
        <dbReference type="PROSITE" id="PS51352"/>
    </source>
</evidence>
<name>A0A1G9I9P8_9BACT</name>
<evidence type="ECO:0000313" key="4">
    <source>
        <dbReference type="EMBL" id="SDL21968.1"/>
    </source>
</evidence>
<keyword evidence="5" id="KW-1185">Reference proteome</keyword>
<proteinExistence type="predicted"/>
<dbReference type="AlphaFoldDB" id="A0A1G9I9P8"/>
<dbReference type="PROSITE" id="PS51352">
    <property type="entry name" value="THIOREDOXIN_2"/>
    <property type="match status" value="1"/>
</dbReference>
<dbReference type="RefSeq" id="WP_093196995.1">
    <property type="nucleotide sequence ID" value="NZ_FNGS01000001.1"/>
</dbReference>
<feature type="domain" description="Thioredoxin" evidence="3">
    <location>
        <begin position="14"/>
        <end position="143"/>
    </location>
</feature>
<dbReference type="InterPro" id="IPR036249">
    <property type="entry name" value="Thioredoxin-like_sf"/>
</dbReference>
<evidence type="ECO:0000256" key="2">
    <source>
        <dbReference type="SAM" id="SignalP"/>
    </source>
</evidence>
<dbReference type="EMBL" id="FNGS01000001">
    <property type="protein sequence ID" value="SDL21968.1"/>
    <property type="molecule type" value="Genomic_DNA"/>
</dbReference>
<gene>
    <name evidence="4" type="ORF">SAMN04488090_0390</name>
</gene>
<organism evidence="4 5">
    <name type="scientific">Siphonobacter aquaeclarae</name>
    <dbReference type="NCBI Taxonomy" id="563176"/>
    <lineage>
        <taxon>Bacteria</taxon>
        <taxon>Pseudomonadati</taxon>
        <taxon>Bacteroidota</taxon>
        <taxon>Cytophagia</taxon>
        <taxon>Cytophagales</taxon>
        <taxon>Cytophagaceae</taxon>
        <taxon>Siphonobacter</taxon>
    </lineage>
</organism>
<dbReference type="PROSITE" id="PS00194">
    <property type="entry name" value="THIOREDOXIN_1"/>
    <property type="match status" value="1"/>
</dbReference>
<dbReference type="InterPro" id="IPR013766">
    <property type="entry name" value="Thioredoxin_domain"/>
</dbReference>
<dbReference type="Gene3D" id="3.40.30.10">
    <property type="entry name" value="Glutaredoxin"/>
    <property type="match status" value="1"/>
</dbReference>
<dbReference type="OrthoDB" id="922811at2"/>
<feature type="signal peptide" evidence="2">
    <location>
        <begin position="1"/>
        <end position="22"/>
    </location>
</feature>
<sequence length="407" mass="45380">MTRFFSGFLGLCLLLAGTVASAQHTGISFQDDSFDAALAKARQQNKSVFVEIYLNGCPHCQAIEPLLKDPKVGEFYNANFVSLQLEANSDASKRLQQQKQLTYPEFPLFLFFERDGRLKHLATPQEKKTHDEFAEELISTGRAALDPQQATSRYPERFAAGDRQLAFLVQYGKYAKAVRDTAAQNRLDQAFGQQLQTPEQRTDAVGFYILRRFVTRFDNPLSTYFFSHFTDYQSRFPKEEVKEAVESIAFQSLFGSGARAWPSAAIATMREGMVKAGIPAHDAASRTLLKELEALFREKNTPEAVARFNAFRAGGKTETEDYAYLIRYFNDQAPDGRYLSAVPAWSAAALAGVTPQAGPAAADLYHALGVAYKRKGDVESAKKMAAKGKETAGRLHQDTRRFDALMK</sequence>
<dbReference type="Proteomes" id="UP000198901">
    <property type="component" value="Unassembled WGS sequence"/>
</dbReference>
<reference evidence="4 5" key="1">
    <citation type="submission" date="2016-10" db="EMBL/GenBank/DDBJ databases">
        <authorList>
            <person name="de Groot N.N."/>
        </authorList>
    </citation>
    <scope>NUCLEOTIDE SEQUENCE [LARGE SCALE GENOMIC DNA]</scope>
    <source>
        <strain evidence="4 5">DSM 21668</strain>
    </source>
</reference>